<comment type="caution">
    <text evidence="2">The sequence shown here is derived from an EMBL/GenBank/DDBJ whole genome shotgun (WGS) entry which is preliminary data.</text>
</comment>
<keyword evidence="3" id="KW-1185">Reference proteome</keyword>
<gene>
    <name evidence="2" type="ORF">O3W52_21710</name>
</gene>
<sequence>MKHIYVGVITFVLLLSAHYVLQYFGLRLSKGRTALLWAFIGGFSAVLVRWLSA</sequence>
<keyword evidence="1" id="KW-1133">Transmembrane helix</keyword>
<evidence type="ECO:0000313" key="3">
    <source>
        <dbReference type="Proteomes" id="UP001079430"/>
    </source>
</evidence>
<name>A0ABT4KKV3_9HYPH</name>
<reference evidence="2" key="1">
    <citation type="submission" date="2022-10" db="EMBL/GenBank/DDBJ databases">
        <title>Whole genome sequencing of three plant growth promoting bacteria isolated from Vachellia tortilis subsp. raddiana in Morocco.</title>
        <authorList>
            <person name="Hnini M."/>
            <person name="Zouagui R."/>
            <person name="Zouagui H."/>
            <person name="Chemao Elfihri M.-W."/>
            <person name="Ibrahimi A."/>
            <person name="Sbabou L."/>
            <person name="Aurag J."/>
        </authorList>
    </citation>
    <scope>NUCLEOTIDE SEQUENCE</scope>
    <source>
        <strain evidence="2">LMR678</strain>
    </source>
</reference>
<proteinExistence type="predicted"/>
<keyword evidence="1" id="KW-0472">Membrane</keyword>
<dbReference type="RefSeq" id="WP_269283118.1">
    <property type="nucleotide sequence ID" value="NZ_JAPVOI010000004.1"/>
</dbReference>
<protein>
    <submittedName>
        <fullName evidence="2">Uncharacterized protein</fullName>
    </submittedName>
</protein>
<keyword evidence="1" id="KW-0812">Transmembrane</keyword>
<organism evidence="2 3">
    <name type="scientific">Sinorhizobium psoraleae</name>
    <dbReference type="NCBI Taxonomy" id="520838"/>
    <lineage>
        <taxon>Bacteria</taxon>
        <taxon>Pseudomonadati</taxon>
        <taxon>Pseudomonadota</taxon>
        <taxon>Alphaproteobacteria</taxon>
        <taxon>Hyphomicrobiales</taxon>
        <taxon>Rhizobiaceae</taxon>
        <taxon>Sinorhizobium/Ensifer group</taxon>
        <taxon>Sinorhizobium</taxon>
    </lineage>
</organism>
<feature type="transmembrane region" description="Helical" evidence="1">
    <location>
        <begin position="33"/>
        <end position="52"/>
    </location>
</feature>
<accession>A0ABT4KKV3</accession>
<evidence type="ECO:0000256" key="1">
    <source>
        <dbReference type="SAM" id="Phobius"/>
    </source>
</evidence>
<dbReference type="Proteomes" id="UP001079430">
    <property type="component" value="Unassembled WGS sequence"/>
</dbReference>
<dbReference type="EMBL" id="JAPVOI010000004">
    <property type="protein sequence ID" value="MCZ4092584.1"/>
    <property type="molecule type" value="Genomic_DNA"/>
</dbReference>
<feature type="transmembrane region" description="Helical" evidence="1">
    <location>
        <begin position="6"/>
        <end position="26"/>
    </location>
</feature>
<evidence type="ECO:0000313" key="2">
    <source>
        <dbReference type="EMBL" id="MCZ4092584.1"/>
    </source>
</evidence>